<dbReference type="GO" id="GO:0005938">
    <property type="term" value="C:cell cortex"/>
    <property type="evidence" value="ECO:0007669"/>
    <property type="project" value="TreeGrafter"/>
</dbReference>
<dbReference type="PANTHER" id="PTHR18916:SF82">
    <property type="entry name" value="CAP-GLY DOMAIN-CONTAINING PROTEIN"/>
    <property type="match status" value="1"/>
</dbReference>
<feature type="domain" description="CAP-Gly" evidence="2">
    <location>
        <begin position="145"/>
        <end position="187"/>
    </location>
</feature>
<dbReference type="InterPro" id="IPR000938">
    <property type="entry name" value="CAP-Gly_domain"/>
</dbReference>
<sequence>MKSQLVRADSRESVFSLTSCVSGVGSWQPGDRARIDQRSGTVAYVGPTKFAPGEWVGLILDEPVGKNDGSVQGYRYFTCKPEHGLFCKSSKLERIVLSPSKLESFTLKDGEQTSPYAAEYGFTKFDIGDRVVVSGGKHGNVRFIGETEFAQGIWVGIELEQPLGKNDGSVQGKRYFTCKTPFGVFVPPSKVTKASSQTPGKMTVVQTKTSLLRQNRGLGGSRESLLSVGRSSVTSSRFGVMRTPGYNQRSYSVTGNGYNATIKALEEALKEKERHLEQVIRERDMERSEIGQLSSGDQSEKEKILEDLTFRLEEETIAKECQIEELQKKLASIFGNHLKEEHICDCSWKMRPFRKDPQALACPKVKKLIKN</sequence>
<feature type="coiled-coil region" evidence="1">
    <location>
        <begin position="258"/>
        <end position="289"/>
    </location>
</feature>
<evidence type="ECO:0000313" key="4">
    <source>
        <dbReference type="Proteomes" id="UP001196413"/>
    </source>
</evidence>
<evidence type="ECO:0000259" key="2">
    <source>
        <dbReference type="PROSITE" id="PS50245"/>
    </source>
</evidence>
<dbReference type="Proteomes" id="UP001196413">
    <property type="component" value="Unassembled WGS sequence"/>
</dbReference>
<comment type="caution">
    <text evidence="3">The sequence shown here is derived from an EMBL/GenBank/DDBJ whole genome shotgun (WGS) entry which is preliminary data.</text>
</comment>
<dbReference type="Pfam" id="PF01302">
    <property type="entry name" value="CAP_GLY"/>
    <property type="match status" value="2"/>
</dbReference>
<dbReference type="GO" id="GO:0051010">
    <property type="term" value="F:microtubule plus-end binding"/>
    <property type="evidence" value="ECO:0007669"/>
    <property type="project" value="TreeGrafter"/>
</dbReference>
<dbReference type="PROSITE" id="PS00845">
    <property type="entry name" value="CAP_GLY_1"/>
    <property type="match status" value="2"/>
</dbReference>
<dbReference type="EMBL" id="JAHQIW010000452">
    <property type="protein sequence ID" value="KAJ1348228.1"/>
    <property type="molecule type" value="Genomic_DNA"/>
</dbReference>
<reference evidence="3" key="1">
    <citation type="submission" date="2021-06" db="EMBL/GenBank/DDBJ databases">
        <title>Parelaphostrongylus tenuis whole genome reference sequence.</title>
        <authorList>
            <person name="Garwood T.J."/>
            <person name="Larsen P.A."/>
            <person name="Fountain-Jones N.M."/>
            <person name="Garbe J.R."/>
            <person name="Macchietto M.G."/>
            <person name="Kania S.A."/>
            <person name="Gerhold R.W."/>
            <person name="Richards J.E."/>
            <person name="Wolf T.M."/>
        </authorList>
    </citation>
    <scope>NUCLEOTIDE SEQUENCE</scope>
    <source>
        <strain evidence="3">MNPRO001-30</strain>
        <tissue evidence="3">Meninges</tissue>
    </source>
</reference>
<dbReference type="PROSITE" id="PS50245">
    <property type="entry name" value="CAP_GLY_2"/>
    <property type="match status" value="2"/>
</dbReference>
<dbReference type="Gene3D" id="2.30.30.190">
    <property type="entry name" value="CAP Gly-rich-like domain"/>
    <property type="match status" value="2"/>
</dbReference>
<organism evidence="3 4">
    <name type="scientific">Parelaphostrongylus tenuis</name>
    <name type="common">Meningeal worm</name>
    <dbReference type="NCBI Taxonomy" id="148309"/>
    <lineage>
        <taxon>Eukaryota</taxon>
        <taxon>Metazoa</taxon>
        <taxon>Ecdysozoa</taxon>
        <taxon>Nematoda</taxon>
        <taxon>Chromadorea</taxon>
        <taxon>Rhabditida</taxon>
        <taxon>Rhabditina</taxon>
        <taxon>Rhabditomorpha</taxon>
        <taxon>Strongyloidea</taxon>
        <taxon>Metastrongylidae</taxon>
        <taxon>Parelaphostrongylus</taxon>
    </lineage>
</organism>
<dbReference type="SMART" id="SM01052">
    <property type="entry name" value="CAP_GLY"/>
    <property type="match status" value="2"/>
</dbReference>
<dbReference type="InterPro" id="IPR036859">
    <property type="entry name" value="CAP-Gly_dom_sf"/>
</dbReference>
<dbReference type="SUPFAM" id="SSF74924">
    <property type="entry name" value="Cap-Gly domain"/>
    <property type="match status" value="2"/>
</dbReference>
<dbReference type="AlphaFoldDB" id="A0AAD5M1I7"/>
<dbReference type="GO" id="GO:0035371">
    <property type="term" value="C:microtubule plus-end"/>
    <property type="evidence" value="ECO:0007669"/>
    <property type="project" value="TreeGrafter"/>
</dbReference>
<name>A0AAD5M1I7_PARTN</name>
<evidence type="ECO:0000256" key="1">
    <source>
        <dbReference type="SAM" id="Coils"/>
    </source>
</evidence>
<dbReference type="GO" id="GO:0031122">
    <property type="term" value="P:cytoplasmic microtubule organization"/>
    <property type="evidence" value="ECO:0007669"/>
    <property type="project" value="TreeGrafter"/>
</dbReference>
<keyword evidence="4" id="KW-1185">Reference proteome</keyword>
<dbReference type="PANTHER" id="PTHR18916">
    <property type="entry name" value="DYNACTIN 1-RELATED MICROTUBULE-BINDING"/>
    <property type="match status" value="1"/>
</dbReference>
<dbReference type="GO" id="GO:0005634">
    <property type="term" value="C:nucleus"/>
    <property type="evidence" value="ECO:0007669"/>
    <property type="project" value="TreeGrafter"/>
</dbReference>
<protein>
    <submittedName>
        <fullName evidence="3">CAP-Gly domain-containing linker protein 2</fullName>
    </submittedName>
</protein>
<accession>A0AAD5M1I7</accession>
<evidence type="ECO:0000313" key="3">
    <source>
        <dbReference type="EMBL" id="KAJ1348228.1"/>
    </source>
</evidence>
<gene>
    <name evidence="3" type="primary">CLIP2</name>
    <name evidence="3" type="ORF">KIN20_003484</name>
</gene>
<keyword evidence="1" id="KW-0175">Coiled coil</keyword>
<proteinExistence type="predicted"/>
<feature type="domain" description="CAP-Gly" evidence="2">
    <location>
        <begin position="46"/>
        <end position="88"/>
    </location>
</feature>